<feature type="compositionally biased region" description="Low complexity" evidence="1">
    <location>
        <begin position="74"/>
        <end position="100"/>
    </location>
</feature>
<comment type="caution">
    <text evidence="3">The sequence shown here is derived from an EMBL/GenBank/DDBJ whole genome shotgun (WGS) entry which is preliminary data.</text>
</comment>
<keyword evidence="2" id="KW-0812">Transmembrane</keyword>
<gene>
    <name evidence="3" type="ORF">C7C46_28280</name>
</gene>
<feature type="region of interest" description="Disordered" evidence="1">
    <location>
        <begin position="58"/>
        <end position="148"/>
    </location>
</feature>
<reference evidence="3 4" key="1">
    <citation type="submission" date="2018-03" db="EMBL/GenBank/DDBJ databases">
        <title>Bioinformatic expansion and discovery of thiopeptide antibiotics.</title>
        <authorList>
            <person name="Schwalen C.J."/>
            <person name="Hudson G.A."/>
            <person name="Mitchell D.A."/>
        </authorList>
    </citation>
    <scope>NUCLEOTIDE SEQUENCE [LARGE SCALE GENOMIC DNA]</scope>
    <source>
        <strain evidence="3 4">ATCC 21389</strain>
    </source>
</reference>
<feature type="compositionally biased region" description="Low complexity" evidence="1">
    <location>
        <begin position="107"/>
        <end position="137"/>
    </location>
</feature>
<proteinExistence type="predicted"/>
<feature type="transmembrane region" description="Helical" evidence="2">
    <location>
        <begin position="31"/>
        <end position="54"/>
    </location>
</feature>
<dbReference type="AlphaFoldDB" id="A0A2V4N931"/>
<evidence type="ECO:0000256" key="1">
    <source>
        <dbReference type="SAM" id="MobiDB-lite"/>
    </source>
</evidence>
<evidence type="ECO:0000313" key="4">
    <source>
        <dbReference type="Proteomes" id="UP000248039"/>
    </source>
</evidence>
<dbReference type="Proteomes" id="UP000248039">
    <property type="component" value="Unassembled WGS sequence"/>
</dbReference>
<sequence>MSNFDPGRPGWAAPTRSRPPRAGGKPKAGKIAGLGCLGLVGLLVLFAAVGALAGGKQADTVSSRPAPAVSWHSTAPATVPAPTTAPAAAPEPSSPPAATDAPPPVATTPAAAKPTAAAKPAAPAKPVTPTTPAAPVAPTTPPDPGGAACHPLTNAGHCYLPGEFCRATDHGVTGIDGRGNPIICRDNNKWRWEPA</sequence>
<dbReference type="EMBL" id="PYBW01000131">
    <property type="protein sequence ID" value="PYC69150.1"/>
    <property type="molecule type" value="Genomic_DNA"/>
</dbReference>
<protein>
    <submittedName>
        <fullName evidence="3">Uncharacterized protein</fullName>
    </submittedName>
</protein>
<accession>A0A2V4N931</accession>
<name>A0A2V4N931_9ACTN</name>
<dbReference type="OrthoDB" id="4751997at2"/>
<keyword evidence="2" id="KW-0472">Membrane</keyword>
<evidence type="ECO:0000313" key="3">
    <source>
        <dbReference type="EMBL" id="PYC69150.1"/>
    </source>
</evidence>
<feature type="region of interest" description="Disordered" evidence="1">
    <location>
        <begin position="1"/>
        <end position="28"/>
    </location>
</feature>
<organism evidence="3 4">
    <name type="scientific">Streptomyces tateyamensis</name>
    <dbReference type="NCBI Taxonomy" id="565073"/>
    <lineage>
        <taxon>Bacteria</taxon>
        <taxon>Bacillati</taxon>
        <taxon>Actinomycetota</taxon>
        <taxon>Actinomycetes</taxon>
        <taxon>Kitasatosporales</taxon>
        <taxon>Streptomycetaceae</taxon>
        <taxon>Streptomyces</taxon>
    </lineage>
</organism>
<dbReference type="RefSeq" id="WP_110672775.1">
    <property type="nucleotide sequence ID" value="NZ_PYBW01000131.1"/>
</dbReference>
<keyword evidence="4" id="KW-1185">Reference proteome</keyword>
<evidence type="ECO:0000256" key="2">
    <source>
        <dbReference type="SAM" id="Phobius"/>
    </source>
</evidence>
<keyword evidence="2" id="KW-1133">Transmembrane helix</keyword>